<organism evidence="2 3">
    <name type="scientific">Hymenobacter nivis</name>
    <dbReference type="NCBI Taxonomy" id="1850093"/>
    <lineage>
        <taxon>Bacteria</taxon>
        <taxon>Pseudomonadati</taxon>
        <taxon>Bacteroidota</taxon>
        <taxon>Cytophagia</taxon>
        <taxon>Cytophagales</taxon>
        <taxon>Hymenobacteraceae</taxon>
        <taxon>Hymenobacter</taxon>
    </lineage>
</organism>
<comment type="caution">
    <text evidence="2">The sequence shown here is derived from an EMBL/GenBank/DDBJ whole genome shotgun (WGS) entry which is preliminary data.</text>
</comment>
<dbReference type="Proteomes" id="UP000317646">
    <property type="component" value="Unassembled WGS sequence"/>
</dbReference>
<keyword evidence="3" id="KW-1185">Reference proteome</keyword>
<evidence type="ECO:0000313" key="3">
    <source>
        <dbReference type="Proteomes" id="UP000317646"/>
    </source>
</evidence>
<dbReference type="OrthoDB" id="1524454at2"/>
<dbReference type="AlphaFoldDB" id="A0A502H1S6"/>
<sequence length="195" mass="21622">MPAPPRPTSEFFDDLTNALLVLRVQAQRQFRPLGPEVLNRRPGPGPGPWSVGECLEHLNIVGGYFLPTIGARLRRAQERGSKPAPTVKNGFVGARLVADLRVPAAEKPRVTPQRYAPTGTRLTRTVTEVYSRQLDELLSLVLRARQVNANAVRIPNPLFPLLRLRLVDQLEYLVLHLQRHAAQAARVLASQPVAS</sequence>
<dbReference type="RefSeq" id="WP_140465561.1">
    <property type="nucleotide sequence ID" value="NZ_RCYZ01000002.1"/>
</dbReference>
<reference evidence="2 3" key="1">
    <citation type="journal article" date="2019" name="Environ. Microbiol.">
        <title>Species interactions and distinct microbial communities in high Arctic permafrost affected cryosols are associated with the CH4 and CO2 gas fluxes.</title>
        <authorList>
            <person name="Altshuler I."/>
            <person name="Hamel J."/>
            <person name="Turney S."/>
            <person name="Magnuson E."/>
            <person name="Levesque R."/>
            <person name="Greer C."/>
            <person name="Whyte L.G."/>
        </authorList>
    </citation>
    <scope>NUCLEOTIDE SEQUENCE [LARGE SCALE GENOMIC DNA]</scope>
    <source>
        <strain evidence="2 3">S9.2P</strain>
    </source>
</reference>
<feature type="domain" description="DinB-like" evidence="1">
    <location>
        <begin position="30"/>
        <end position="184"/>
    </location>
</feature>
<accession>A0A502H1S6</accession>
<name>A0A502H1S6_9BACT</name>
<dbReference type="SUPFAM" id="SSF109854">
    <property type="entry name" value="DinB/YfiT-like putative metalloenzymes"/>
    <property type="match status" value="1"/>
</dbReference>
<dbReference type="Pfam" id="PF12867">
    <property type="entry name" value="DinB_2"/>
    <property type="match status" value="1"/>
</dbReference>
<evidence type="ECO:0000259" key="1">
    <source>
        <dbReference type="Pfam" id="PF12867"/>
    </source>
</evidence>
<dbReference type="Gene3D" id="1.20.120.450">
    <property type="entry name" value="dinb family like domain"/>
    <property type="match status" value="1"/>
</dbReference>
<protein>
    <recommendedName>
        <fullName evidence="1">DinB-like domain-containing protein</fullName>
    </recommendedName>
</protein>
<dbReference type="EMBL" id="RCYZ01000002">
    <property type="protein sequence ID" value="TPG67253.1"/>
    <property type="molecule type" value="Genomic_DNA"/>
</dbReference>
<evidence type="ECO:0000313" key="2">
    <source>
        <dbReference type="EMBL" id="TPG67253.1"/>
    </source>
</evidence>
<dbReference type="InterPro" id="IPR034660">
    <property type="entry name" value="DinB/YfiT-like"/>
</dbReference>
<gene>
    <name evidence="2" type="ORF">EAH73_05865</name>
</gene>
<proteinExistence type="predicted"/>
<dbReference type="InterPro" id="IPR024775">
    <property type="entry name" value="DinB-like"/>
</dbReference>